<dbReference type="GO" id="GO:0004612">
    <property type="term" value="F:phosphoenolpyruvate carboxykinase (ATP) activity"/>
    <property type="evidence" value="ECO:0007669"/>
    <property type="project" value="InterPro"/>
</dbReference>
<proteinExistence type="predicted"/>
<keyword evidence="2" id="KW-1185">Reference proteome</keyword>
<dbReference type="GO" id="GO:0005524">
    <property type="term" value="F:ATP binding"/>
    <property type="evidence" value="ECO:0007669"/>
    <property type="project" value="InterPro"/>
</dbReference>
<feature type="non-terminal residue" evidence="1">
    <location>
        <position position="66"/>
    </location>
</feature>
<evidence type="ECO:0000313" key="1">
    <source>
        <dbReference type="EMBL" id="KAI3895688.1"/>
    </source>
</evidence>
<dbReference type="PANTHER" id="PTHR30031:SF0">
    <property type="entry name" value="PHOSPHOENOLPYRUVATE CARBOXYKINASE (ATP)"/>
    <property type="match status" value="1"/>
</dbReference>
<name>A0AAD4SCY4_9MAGN</name>
<dbReference type="PANTHER" id="PTHR30031">
    <property type="entry name" value="PHOSPHOENOLPYRUVATE CARBOXYKINASE ATP"/>
    <property type="match status" value="1"/>
</dbReference>
<comment type="caution">
    <text evidence="1">The sequence shown here is derived from an EMBL/GenBank/DDBJ whole genome shotgun (WGS) entry which is preliminary data.</text>
</comment>
<dbReference type="InterPro" id="IPR001272">
    <property type="entry name" value="PEP_carboxykinase_ATP"/>
</dbReference>
<dbReference type="Gene3D" id="2.170.8.10">
    <property type="entry name" value="Phosphoenolpyruvate Carboxykinase, domain 2"/>
    <property type="match status" value="1"/>
</dbReference>
<protein>
    <submittedName>
        <fullName evidence="1">Uncharacterized protein</fullName>
    </submittedName>
</protein>
<sequence length="66" mass="7724">RKELDIFNAIKFGDVLENVVFDEHSREVDYIDKSVTGQPRCHLLTTSWSIFVRQKNLVWGDAILFL</sequence>
<organism evidence="1 2">
    <name type="scientific">Papaver atlanticum</name>
    <dbReference type="NCBI Taxonomy" id="357466"/>
    <lineage>
        <taxon>Eukaryota</taxon>
        <taxon>Viridiplantae</taxon>
        <taxon>Streptophyta</taxon>
        <taxon>Embryophyta</taxon>
        <taxon>Tracheophyta</taxon>
        <taxon>Spermatophyta</taxon>
        <taxon>Magnoliopsida</taxon>
        <taxon>Ranunculales</taxon>
        <taxon>Papaveraceae</taxon>
        <taxon>Papaveroideae</taxon>
        <taxon>Papaver</taxon>
    </lineage>
</organism>
<dbReference type="EMBL" id="JAJJMB010011896">
    <property type="protein sequence ID" value="KAI3895688.1"/>
    <property type="molecule type" value="Genomic_DNA"/>
</dbReference>
<dbReference type="GO" id="GO:0006094">
    <property type="term" value="P:gluconeogenesis"/>
    <property type="evidence" value="ECO:0007669"/>
    <property type="project" value="InterPro"/>
</dbReference>
<gene>
    <name evidence="1" type="ORF">MKW98_025479</name>
</gene>
<dbReference type="AlphaFoldDB" id="A0AAD4SCY4"/>
<reference evidence="1" key="1">
    <citation type="submission" date="2022-04" db="EMBL/GenBank/DDBJ databases">
        <title>A functionally conserved STORR gene fusion in Papaver species that diverged 16.8 million years ago.</title>
        <authorList>
            <person name="Catania T."/>
        </authorList>
    </citation>
    <scope>NUCLEOTIDE SEQUENCE</scope>
    <source>
        <strain evidence="1">S-188037</strain>
    </source>
</reference>
<dbReference type="Pfam" id="PF01293">
    <property type="entry name" value="PEPCK_ATP"/>
    <property type="match status" value="1"/>
</dbReference>
<evidence type="ECO:0000313" key="2">
    <source>
        <dbReference type="Proteomes" id="UP001202328"/>
    </source>
</evidence>
<dbReference type="Proteomes" id="UP001202328">
    <property type="component" value="Unassembled WGS sequence"/>
</dbReference>
<dbReference type="GO" id="GO:0005829">
    <property type="term" value="C:cytosol"/>
    <property type="evidence" value="ECO:0007669"/>
    <property type="project" value="TreeGrafter"/>
</dbReference>
<accession>A0AAD4SCY4</accession>
<dbReference type="SUPFAM" id="SSF53795">
    <property type="entry name" value="PEP carboxykinase-like"/>
    <property type="match status" value="1"/>
</dbReference>
<feature type="non-terminal residue" evidence="1">
    <location>
        <position position="1"/>
    </location>
</feature>